<dbReference type="PANTHER" id="PTHR43133:SF66">
    <property type="entry name" value="ECF RNA POLYMERASE SIGMA FACTOR SIGK"/>
    <property type="match status" value="1"/>
</dbReference>
<comment type="caution">
    <text evidence="8">The sequence shown here is derived from an EMBL/GenBank/DDBJ whole genome shotgun (WGS) entry which is preliminary data.</text>
</comment>
<dbReference type="Pfam" id="PF04542">
    <property type="entry name" value="Sigma70_r2"/>
    <property type="match status" value="1"/>
</dbReference>
<dbReference type="CDD" id="cd06171">
    <property type="entry name" value="Sigma70_r4"/>
    <property type="match status" value="1"/>
</dbReference>
<dbReference type="GO" id="GO:0016987">
    <property type="term" value="F:sigma factor activity"/>
    <property type="evidence" value="ECO:0007669"/>
    <property type="project" value="UniProtKB-KW"/>
</dbReference>
<evidence type="ECO:0000313" key="8">
    <source>
        <dbReference type="EMBL" id="NYF99009.1"/>
    </source>
</evidence>
<dbReference type="Pfam" id="PF08281">
    <property type="entry name" value="Sigma70_r4_2"/>
    <property type="match status" value="1"/>
</dbReference>
<protein>
    <submittedName>
        <fullName evidence="8">RNA polymerase sigma-70 factor (ECF subfamily)</fullName>
    </submittedName>
</protein>
<dbReference type="EMBL" id="JACCAE010000001">
    <property type="protein sequence ID" value="NYF99009.1"/>
    <property type="molecule type" value="Genomic_DNA"/>
</dbReference>
<evidence type="ECO:0000259" key="7">
    <source>
        <dbReference type="Pfam" id="PF08281"/>
    </source>
</evidence>
<sequence>MTPFPSKNDGDGATGAASASATASGVTESDRLTATLRATAKGDDAAFARVYDDTSARVHGLVLRVLRNPSQAEEVTQEVYLEVWRRASSFDPAKGSPYAWLMTLAHRRAVDRVRSSQSATARDETWEARTRDIHYDATAEKATERLEAHRVRTALHELTDAQREAVSLAYLGGYTHREVASLLDLPLGTAKTRIRDGLIRLRDQLGVTS</sequence>
<name>A0A852VSR4_9MICO</name>
<evidence type="ECO:0000256" key="5">
    <source>
        <dbReference type="SAM" id="MobiDB-lite"/>
    </source>
</evidence>
<dbReference type="InterPro" id="IPR007627">
    <property type="entry name" value="RNA_pol_sigma70_r2"/>
</dbReference>
<dbReference type="SUPFAM" id="SSF88946">
    <property type="entry name" value="Sigma2 domain of RNA polymerase sigma factors"/>
    <property type="match status" value="1"/>
</dbReference>
<keyword evidence="3" id="KW-0731">Sigma factor</keyword>
<feature type="region of interest" description="Disordered" evidence="5">
    <location>
        <begin position="1"/>
        <end position="28"/>
    </location>
</feature>
<dbReference type="InterPro" id="IPR013249">
    <property type="entry name" value="RNA_pol_sigma70_r4_t2"/>
</dbReference>
<dbReference type="SUPFAM" id="SSF88659">
    <property type="entry name" value="Sigma3 and sigma4 domains of RNA polymerase sigma factors"/>
    <property type="match status" value="1"/>
</dbReference>
<accession>A0A852VSR4</accession>
<organism evidence="8 9">
    <name type="scientific">Janibacter cremeus</name>
    <dbReference type="NCBI Taxonomy" id="1285192"/>
    <lineage>
        <taxon>Bacteria</taxon>
        <taxon>Bacillati</taxon>
        <taxon>Actinomycetota</taxon>
        <taxon>Actinomycetes</taxon>
        <taxon>Micrococcales</taxon>
        <taxon>Intrasporangiaceae</taxon>
        <taxon>Janibacter</taxon>
    </lineage>
</organism>
<evidence type="ECO:0000313" key="9">
    <source>
        <dbReference type="Proteomes" id="UP000554054"/>
    </source>
</evidence>
<dbReference type="GO" id="GO:0003677">
    <property type="term" value="F:DNA binding"/>
    <property type="evidence" value="ECO:0007669"/>
    <property type="project" value="InterPro"/>
</dbReference>
<evidence type="ECO:0000259" key="6">
    <source>
        <dbReference type="Pfam" id="PF04542"/>
    </source>
</evidence>
<dbReference type="AlphaFoldDB" id="A0A852VSR4"/>
<evidence type="ECO:0000256" key="2">
    <source>
        <dbReference type="ARBA" id="ARBA00023015"/>
    </source>
</evidence>
<gene>
    <name evidence="8" type="ORF">BJY20_002401</name>
</gene>
<dbReference type="InterPro" id="IPR036388">
    <property type="entry name" value="WH-like_DNA-bd_sf"/>
</dbReference>
<dbReference type="InterPro" id="IPR039425">
    <property type="entry name" value="RNA_pol_sigma-70-like"/>
</dbReference>
<dbReference type="GO" id="GO:0006352">
    <property type="term" value="P:DNA-templated transcription initiation"/>
    <property type="evidence" value="ECO:0007669"/>
    <property type="project" value="InterPro"/>
</dbReference>
<feature type="compositionally biased region" description="Low complexity" evidence="5">
    <location>
        <begin position="14"/>
        <end position="25"/>
    </location>
</feature>
<evidence type="ECO:0000256" key="3">
    <source>
        <dbReference type="ARBA" id="ARBA00023082"/>
    </source>
</evidence>
<dbReference type="InterPro" id="IPR013324">
    <property type="entry name" value="RNA_pol_sigma_r3/r4-like"/>
</dbReference>
<dbReference type="InterPro" id="IPR014284">
    <property type="entry name" value="RNA_pol_sigma-70_dom"/>
</dbReference>
<dbReference type="PANTHER" id="PTHR43133">
    <property type="entry name" value="RNA POLYMERASE ECF-TYPE SIGMA FACTO"/>
    <property type="match status" value="1"/>
</dbReference>
<dbReference type="NCBIfam" id="NF007228">
    <property type="entry name" value="PRK09646.1"/>
    <property type="match status" value="1"/>
</dbReference>
<dbReference type="Gene3D" id="1.10.10.10">
    <property type="entry name" value="Winged helix-like DNA-binding domain superfamily/Winged helix DNA-binding domain"/>
    <property type="match status" value="1"/>
</dbReference>
<dbReference type="Gene3D" id="1.10.1740.10">
    <property type="match status" value="1"/>
</dbReference>
<evidence type="ECO:0000256" key="4">
    <source>
        <dbReference type="ARBA" id="ARBA00023163"/>
    </source>
</evidence>
<keyword evidence="2" id="KW-0805">Transcription regulation</keyword>
<reference evidence="8 9" key="1">
    <citation type="submission" date="2020-07" db="EMBL/GenBank/DDBJ databases">
        <title>Sequencing the genomes of 1000 actinobacteria strains.</title>
        <authorList>
            <person name="Klenk H.-P."/>
        </authorList>
    </citation>
    <scope>NUCLEOTIDE SEQUENCE [LARGE SCALE GENOMIC DNA]</scope>
    <source>
        <strain evidence="8 9">DSM 26154</strain>
    </source>
</reference>
<keyword evidence="4" id="KW-0804">Transcription</keyword>
<proteinExistence type="inferred from homology"/>
<dbReference type="NCBIfam" id="TIGR02937">
    <property type="entry name" value="sigma70-ECF"/>
    <property type="match status" value="1"/>
</dbReference>
<keyword evidence="9" id="KW-1185">Reference proteome</keyword>
<evidence type="ECO:0000256" key="1">
    <source>
        <dbReference type="ARBA" id="ARBA00010641"/>
    </source>
</evidence>
<feature type="domain" description="RNA polymerase sigma-70 region 2" evidence="6">
    <location>
        <begin position="52"/>
        <end position="117"/>
    </location>
</feature>
<dbReference type="InterPro" id="IPR013325">
    <property type="entry name" value="RNA_pol_sigma_r2"/>
</dbReference>
<dbReference type="Proteomes" id="UP000554054">
    <property type="component" value="Unassembled WGS sequence"/>
</dbReference>
<comment type="similarity">
    <text evidence="1">Belongs to the sigma-70 factor family. ECF subfamily.</text>
</comment>
<feature type="domain" description="RNA polymerase sigma factor 70 region 4 type 2" evidence="7">
    <location>
        <begin position="150"/>
        <end position="201"/>
    </location>
</feature>